<dbReference type="GO" id="GO:1902884">
    <property type="term" value="P:positive regulation of response to oxidative stress"/>
    <property type="evidence" value="ECO:0007669"/>
    <property type="project" value="InterPro"/>
</dbReference>
<dbReference type="AlphaFoldDB" id="A0A016UGG3"/>
<dbReference type="GO" id="GO:0047756">
    <property type="term" value="F:chondroitin 4-sulfotransferase activity"/>
    <property type="evidence" value="ECO:0007669"/>
    <property type="project" value="InterPro"/>
</dbReference>
<evidence type="ECO:0000313" key="1">
    <source>
        <dbReference type="EMBL" id="EYC14424.1"/>
    </source>
</evidence>
<evidence type="ECO:0008006" key="3">
    <source>
        <dbReference type="Google" id="ProtNLM"/>
    </source>
</evidence>
<sequence>MATSHSPVIIKGIAEFRSCYHKNGLHAFDQVEKLAHGEKWINFAMIREPQERFLSGFMFMCLPNNTVNSTCEGCIDDIRCALQTTLEQARRFAAGDLSARTYLLWHLGPQNWHCHFHRNMDKIKLFKYSPRDQQKTMSDLTWVLKEGGVKSSDIQFIISHISKKKTRHATFHSQRRSFYKAQLNNVEMQKMLVELLYWDYILFNFPLPNLYEEEDLADDKTA</sequence>
<comment type="caution">
    <text evidence="1">The sequence shown here is derived from an EMBL/GenBank/DDBJ whole genome shotgun (WGS) entry which is preliminary data.</text>
</comment>
<accession>A0A016UGG3</accession>
<reference evidence="2" key="1">
    <citation type="journal article" date="2015" name="Nat. Genet.">
        <title>The genome and transcriptome of the zoonotic hookworm Ancylostoma ceylanicum identify infection-specific gene families.</title>
        <authorList>
            <person name="Schwarz E.M."/>
            <person name="Hu Y."/>
            <person name="Antoshechkin I."/>
            <person name="Miller M.M."/>
            <person name="Sternberg P.W."/>
            <person name="Aroian R.V."/>
        </authorList>
    </citation>
    <scope>NUCLEOTIDE SEQUENCE</scope>
    <source>
        <strain evidence="2">HY135</strain>
    </source>
</reference>
<dbReference type="PANTHER" id="PTHR22900:SF10">
    <property type="entry name" value="CARBOHYDRATE SULFOTRANSFERASE"/>
    <property type="match status" value="1"/>
</dbReference>
<protein>
    <recommendedName>
        <fullName evidence="3">Sulfotransferase domain-containing protein</fullName>
    </recommendedName>
</protein>
<dbReference type="Proteomes" id="UP000024635">
    <property type="component" value="Unassembled WGS sequence"/>
</dbReference>
<evidence type="ECO:0000313" key="2">
    <source>
        <dbReference type="Proteomes" id="UP000024635"/>
    </source>
</evidence>
<dbReference type="STRING" id="53326.A0A016UGG3"/>
<gene>
    <name evidence="1" type="primary">Acey_s0040.g196</name>
    <name evidence="1" type="ORF">Y032_0040g196</name>
</gene>
<dbReference type="InterPro" id="IPR005331">
    <property type="entry name" value="Sulfotransferase"/>
</dbReference>
<dbReference type="PANTHER" id="PTHR22900">
    <property type="entry name" value="PROTEIN CBG14245-RELATED"/>
    <property type="match status" value="1"/>
</dbReference>
<dbReference type="EMBL" id="JARK01001376">
    <property type="protein sequence ID" value="EYC14424.1"/>
    <property type="molecule type" value="Genomic_DNA"/>
</dbReference>
<dbReference type="GO" id="GO:0050650">
    <property type="term" value="P:chondroitin sulfate proteoglycan biosynthetic process"/>
    <property type="evidence" value="ECO:0007669"/>
    <property type="project" value="InterPro"/>
</dbReference>
<dbReference type="InterPro" id="IPR007669">
    <property type="entry name" value="Chst-1-like"/>
</dbReference>
<proteinExistence type="predicted"/>
<dbReference type="GO" id="GO:0016020">
    <property type="term" value="C:membrane"/>
    <property type="evidence" value="ECO:0007669"/>
    <property type="project" value="InterPro"/>
</dbReference>
<organism evidence="1 2">
    <name type="scientific">Ancylostoma ceylanicum</name>
    <dbReference type="NCBI Taxonomy" id="53326"/>
    <lineage>
        <taxon>Eukaryota</taxon>
        <taxon>Metazoa</taxon>
        <taxon>Ecdysozoa</taxon>
        <taxon>Nematoda</taxon>
        <taxon>Chromadorea</taxon>
        <taxon>Rhabditida</taxon>
        <taxon>Rhabditina</taxon>
        <taxon>Rhabditomorpha</taxon>
        <taxon>Strongyloidea</taxon>
        <taxon>Ancylostomatidae</taxon>
        <taxon>Ancylostomatinae</taxon>
        <taxon>Ancylostoma</taxon>
    </lineage>
</organism>
<dbReference type="Pfam" id="PF03567">
    <property type="entry name" value="Sulfotransfer_2"/>
    <property type="match status" value="1"/>
</dbReference>
<keyword evidence="2" id="KW-1185">Reference proteome</keyword>
<dbReference type="OrthoDB" id="408912at2759"/>
<name>A0A016UGG3_9BILA</name>